<comment type="caution">
    <text evidence="1">The sequence shown here is derived from an EMBL/GenBank/DDBJ whole genome shotgun (WGS) entry which is preliminary data.</text>
</comment>
<keyword evidence="2" id="KW-1185">Reference proteome</keyword>
<dbReference type="Proteomes" id="UP001168620">
    <property type="component" value="Unassembled WGS sequence"/>
</dbReference>
<evidence type="ECO:0000313" key="2">
    <source>
        <dbReference type="Proteomes" id="UP001168620"/>
    </source>
</evidence>
<evidence type="ECO:0000313" key="1">
    <source>
        <dbReference type="EMBL" id="MDN4175615.1"/>
    </source>
</evidence>
<accession>A0ABT8FM68</accession>
<dbReference type="RefSeq" id="WP_300954992.1">
    <property type="nucleotide sequence ID" value="NZ_JAUHJQ010000017.1"/>
</dbReference>
<dbReference type="EMBL" id="JAUHJQ010000017">
    <property type="protein sequence ID" value="MDN4175615.1"/>
    <property type="molecule type" value="Genomic_DNA"/>
</dbReference>
<sequence>MASKTETHDALLEQIHRLAGEVSDYPEIAQAEMLVNLALAYRYVAGGPQPGGHAVEKG</sequence>
<proteinExistence type="predicted"/>
<gene>
    <name evidence="1" type="ORF">QWY28_21820</name>
</gene>
<organism evidence="1 2">
    <name type="scientific">Nocardioides oceani</name>
    <dbReference type="NCBI Taxonomy" id="3058369"/>
    <lineage>
        <taxon>Bacteria</taxon>
        <taxon>Bacillati</taxon>
        <taxon>Actinomycetota</taxon>
        <taxon>Actinomycetes</taxon>
        <taxon>Propionibacteriales</taxon>
        <taxon>Nocardioidaceae</taxon>
        <taxon>Nocardioides</taxon>
    </lineage>
</organism>
<name>A0ABT8FM68_9ACTN</name>
<protein>
    <submittedName>
        <fullName evidence="1">Uncharacterized protein</fullName>
    </submittedName>
</protein>
<reference evidence="1" key="1">
    <citation type="submission" date="2023-06" db="EMBL/GenBank/DDBJ databases">
        <title>Draft genome sequence of Nocardioides sp. SOB77.</title>
        <authorList>
            <person name="Zhang G."/>
        </authorList>
    </citation>
    <scope>NUCLEOTIDE SEQUENCE</scope>
    <source>
        <strain evidence="1">SOB77</strain>
    </source>
</reference>